<name>A0ABN6VPR6_9HYPH</name>
<sequence>MVLLEHPERTAYKDHPAAMHAVVACKGFVVVEAEMTQHQAAKAPQERMDQLAGMAEMGESS</sequence>
<reference evidence="1 2" key="1">
    <citation type="journal article" date="2023" name="Int. J. Syst. Evol. Microbiol.">
        <title>Methylocystis iwaonis sp. nov., a type II methane-oxidizing bacterium from surface soil of a rice paddy field in Japan, and emended description of the genus Methylocystis (ex Whittenbury et al. 1970) Bowman et al. 1993.</title>
        <authorList>
            <person name="Kaise H."/>
            <person name="Sawadogo J.B."/>
            <person name="Alam M.S."/>
            <person name="Ueno C."/>
            <person name="Dianou D."/>
            <person name="Shinjo R."/>
            <person name="Asakawa S."/>
        </authorList>
    </citation>
    <scope>NUCLEOTIDE SEQUENCE [LARGE SCALE GENOMIC DNA]</scope>
    <source>
        <strain evidence="1 2">SS37A-Re</strain>
    </source>
</reference>
<keyword evidence="2" id="KW-1185">Reference proteome</keyword>
<proteinExistence type="predicted"/>
<geneLocation type="plasmid" evidence="1 2">
    <name>pSS37A-Re-2</name>
</geneLocation>
<evidence type="ECO:0000313" key="2">
    <source>
        <dbReference type="Proteomes" id="UP001317629"/>
    </source>
</evidence>
<protein>
    <submittedName>
        <fullName evidence="1">Uncharacterized protein</fullName>
    </submittedName>
</protein>
<evidence type="ECO:0000313" key="1">
    <source>
        <dbReference type="EMBL" id="BDV36305.1"/>
    </source>
</evidence>
<organism evidence="1 2">
    <name type="scientific">Methylocystis iwaonis</name>
    <dbReference type="NCBI Taxonomy" id="2885079"/>
    <lineage>
        <taxon>Bacteria</taxon>
        <taxon>Pseudomonadati</taxon>
        <taxon>Pseudomonadota</taxon>
        <taxon>Alphaproteobacteria</taxon>
        <taxon>Hyphomicrobiales</taxon>
        <taxon>Methylocystaceae</taxon>
        <taxon>Methylocystis</taxon>
    </lineage>
</organism>
<keyword evidence="1" id="KW-0614">Plasmid</keyword>
<gene>
    <name evidence="1" type="ORF">SS37A_38350</name>
</gene>
<accession>A0ABN6VPR6</accession>
<dbReference type="Proteomes" id="UP001317629">
    <property type="component" value="Plasmid pSS37A-Re-2"/>
</dbReference>
<dbReference type="EMBL" id="AP027144">
    <property type="protein sequence ID" value="BDV36305.1"/>
    <property type="molecule type" value="Genomic_DNA"/>
</dbReference>